<organism evidence="1">
    <name type="scientific">bioreactor metagenome</name>
    <dbReference type="NCBI Taxonomy" id="1076179"/>
    <lineage>
        <taxon>unclassified sequences</taxon>
        <taxon>metagenomes</taxon>
        <taxon>ecological metagenomes</taxon>
    </lineage>
</organism>
<comment type="caution">
    <text evidence="1">The sequence shown here is derived from an EMBL/GenBank/DDBJ whole genome shotgun (WGS) entry which is preliminary data.</text>
</comment>
<name>A0A644U0D2_9ZZZZ</name>
<reference evidence="1" key="1">
    <citation type="submission" date="2019-08" db="EMBL/GenBank/DDBJ databases">
        <authorList>
            <person name="Kucharzyk K."/>
            <person name="Murdoch R.W."/>
            <person name="Higgins S."/>
            <person name="Loffler F."/>
        </authorList>
    </citation>
    <scope>NUCLEOTIDE SEQUENCE</scope>
</reference>
<sequence>MVVINVTAVLSPPASQEFRNRPAGRNLSVSVFNTPGLRPRGRGYVTHWTERREFNPRVLQRVKACKALLCTQLRFLAGYPIMNTITSYRFIYPSCSNILRFPSLTKENLTSDTLPDVQERAHLRDVRPAHLIRPIVGLNVCHGITRSELHNYKTNVKPRLFHTNWISSFSRLC</sequence>
<accession>A0A644U0D2</accession>
<dbReference type="EMBL" id="VSSQ01000067">
    <property type="protein sequence ID" value="MPL72688.1"/>
    <property type="molecule type" value="Genomic_DNA"/>
</dbReference>
<proteinExistence type="predicted"/>
<dbReference type="AlphaFoldDB" id="A0A644U0D2"/>
<evidence type="ECO:0000313" key="1">
    <source>
        <dbReference type="EMBL" id="MPL72688.1"/>
    </source>
</evidence>
<gene>
    <name evidence="1" type="ORF">SDC9_18476</name>
</gene>
<protein>
    <submittedName>
        <fullName evidence="1">Uncharacterized protein</fullName>
    </submittedName>
</protein>